<dbReference type="EMBL" id="LWGR01000007">
    <property type="protein sequence ID" value="KZM73388.1"/>
    <property type="molecule type" value="Genomic_DNA"/>
</dbReference>
<name>A0A161XI99_9NOCA</name>
<evidence type="ECO:0000313" key="2">
    <source>
        <dbReference type="Proteomes" id="UP000076512"/>
    </source>
</evidence>
<evidence type="ECO:0000313" key="1">
    <source>
        <dbReference type="EMBL" id="KZM73388.1"/>
    </source>
</evidence>
<dbReference type="PANTHER" id="PTHR43845">
    <property type="entry name" value="BLR5969 PROTEIN"/>
    <property type="match status" value="1"/>
</dbReference>
<dbReference type="PANTHER" id="PTHR43845:SF1">
    <property type="entry name" value="BLR5969 PROTEIN"/>
    <property type="match status" value="1"/>
</dbReference>
<sequence length="663" mass="74122">MADQVLTKYGPLDIDVAAVVRQQLERRTCSVLVPLTEAHLTLIELDKCEKGDGAADSPSCRWRQLMIELFGERQSDLLEWKTTSDATHCAARPRSPLDEPEPHVRVVRNVLSTVCVFLVAEANTTRCRLTRLMKVKGVDRTMLDEFDELAVDVLTYSVTLHRHATDGSWSEMFFPGPDDRNRPVAQGNTHLHARSVTHAGRTPGFERALERFCRVARRVPAYRDFLAENGIRAASVRTPEAFAEVPVVTRQNYLDRYPLDALMWDGDLAAASIWSTASSSVGPPLFWPRSETAPDDSIEVYERVFRQAFQSHRRSTLFIVGFAMGSWVGGTYSLQAALALRERGHHVSVVTPGIDSDSLLNCLDRLAPHYEQTVLAGYPSFIKHVLDQAHGDLRAHRIRILLAGEGITEDWRSYMLARLGPRARPDCVSVMYVTAATGPIGHETPATIKIRRLARNNRALAAALSWDASSPPTFVEYNPNRCYIETLANGSLLFSIDSAIPLVRYRSNDAGSINTTDELAHALGKNARILDSSCHERGFVSVRGRTDDVTLFYAVKIHSESVQDALRRQPLANRLSGRFQLTTEVDASFEQSLRLRVEVQPGKQMNHRLRTEIRDCVTAKLKKTNREYNWLHTTLGARAEPAVTLHPYGTLTTDTQHIAASPN</sequence>
<evidence type="ECO:0008006" key="3">
    <source>
        <dbReference type="Google" id="ProtNLM"/>
    </source>
</evidence>
<protein>
    <recommendedName>
        <fullName evidence="3">Phenylacetate--CoA ligase family protein</fullName>
    </recommendedName>
</protein>
<comment type="caution">
    <text evidence="1">The sequence shown here is derived from an EMBL/GenBank/DDBJ whole genome shotgun (WGS) entry which is preliminary data.</text>
</comment>
<accession>A0A161XI99</accession>
<dbReference type="AlphaFoldDB" id="A0A161XI99"/>
<gene>
    <name evidence="1" type="ORF">AWN90_32610</name>
</gene>
<dbReference type="InterPro" id="IPR042099">
    <property type="entry name" value="ANL_N_sf"/>
</dbReference>
<keyword evidence="2" id="KW-1185">Reference proteome</keyword>
<reference evidence="1 2" key="1">
    <citation type="submission" date="2016-04" db="EMBL/GenBank/DDBJ databases">
        <authorList>
            <person name="Evans L.H."/>
            <person name="Alamgir A."/>
            <person name="Owens N."/>
            <person name="Weber N.D."/>
            <person name="Virtaneva K."/>
            <person name="Barbian K."/>
            <person name="Babar A."/>
            <person name="Rosenke K."/>
        </authorList>
    </citation>
    <scope>NUCLEOTIDE SEQUENCE [LARGE SCALE GENOMIC DNA]</scope>
    <source>
        <strain evidence="1 2">IFM 0406</strain>
    </source>
</reference>
<dbReference type="Gene3D" id="3.40.50.12780">
    <property type="entry name" value="N-terminal domain of ligase-like"/>
    <property type="match status" value="1"/>
</dbReference>
<dbReference type="STRING" id="455432.AWN90_32610"/>
<proteinExistence type="predicted"/>
<organism evidence="1 2">
    <name type="scientific">Nocardia terpenica</name>
    <dbReference type="NCBI Taxonomy" id="455432"/>
    <lineage>
        <taxon>Bacteria</taxon>
        <taxon>Bacillati</taxon>
        <taxon>Actinomycetota</taxon>
        <taxon>Actinomycetes</taxon>
        <taxon>Mycobacteriales</taxon>
        <taxon>Nocardiaceae</taxon>
        <taxon>Nocardia</taxon>
    </lineage>
</organism>
<dbReference type="Proteomes" id="UP000076512">
    <property type="component" value="Unassembled WGS sequence"/>
</dbReference>